<feature type="compositionally biased region" description="Low complexity" evidence="1">
    <location>
        <begin position="499"/>
        <end position="508"/>
    </location>
</feature>
<keyword evidence="4" id="KW-1185">Reference proteome</keyword>
<dbReference type="InterPro" id="IPR002589">
    <property type="entry name" value="Macro_dom"/>
</dbReference>
<dbReference type="Proteomes" id="UP000077069">
    <property type="component" value="Unassembled WGS sequence"/>
</dbReference>
<feature type="compositionally biased region" description="Low complexity" evidence="1">
    <location>
        <begin position="518"/>
        <end position="529"/>
    </location>
</feature>
<evidence type="ECO:0000313" key="3">
    <source>
        <dbReference type="EMBL" id="OAG05677.1"/>
    </source>
</evidence>
<dbReference type="PANTHER" id="PTHR11106:SF27">
    <property type="entry name" value="MACRO DOMAIN-CONTAINING PROTEIN"/>
    <property type="match status" value="1"/>
</dbReference>
<feature type="region of interest" description="Disordered" evidence="1">
    <location>
        <begin position="1835"/>
        <end position="1858"/>
    </location>
</feature>
<organism evidence="3 4">
    <name type="scientific">Paraphaeosphaeria sporulosa</name>
    <dbReference type="NCBI Taxonomy" id="1460663"/>
    <lineage>
        <taxon>Eukaryota</taxon>
        <taxon>Fungi</taxon>
        <taxon>Dikarya</taxon>
        <taxon>Ascomycota</taxon>
        <taxon>Pezizomycotina</taxon>
        <taxon>Dothideomycetes</taxon>
        <taxon>Pleosporomycetidae</taxon>
        <taxon>Pleosporales</taxon>
        <taxon>Massarineae</taxon>
        <taxon>Didymosphaeriaceae</taxon>
        <taxon>Paraphaeosphaeria</taxon>
    </lineage>
</organism>
<dbReference type="Pfam" id="PF26082">
    <property type="entry name" value="zf-C2H2_AcuF"/>
    <property type="match status" value="1"/>
</dbReference>
<dbReference type="RefSeq" id="XP_018036042.1">
    <property type="nucleotide sequence ID" value="XM_018184879.1"/>
</dbReference>
<feature type="domain" description="Macro" evidence="2">
    <location>
        <begin position="815"/>
        <end position="1000"/>
    </location>
</feature>
<protein>
    <recommendedName>
        <fullName evidence="2">Macro domain-containing protein</fullName>
    </recommendedName>
</protein>
<feature type="region of interest" description="Disordered" evidence="1">
    <location>
        <begin position="2070"/>
        <end position="2132"/>
    </location>
</feature>
<feature type="compositionally biased region" description="Low complexity" evidence="1">
    <location>
        <begin position="764"/>
        <end position="780"/>
    </location>
</feature>
<dbReference type="InterPro" id="IPR058925">
    <property type="entry name" value="zf-C2H2_AcuF"/>
</dbReference>
<reference evidence="3 4" key="1">
    <citation type="submission" date="2016-05" db="EMBL/GenBank/DDBJ databases">
        <title>Comparative analysis of secretome profiles of manganese(II)-oxidizing ascomycete fungi.</title>
        <authorList>
            <consortium name="DOE Joint Genome Institute"/>
            <person name="Zeiner C.A."/>
            <person name="Purvine S.O."/>
            <person name="Zink E.M."/>
            <person name="Wu S."/>
            <person name="Pasa-Tolic L."/>
            <person name="Chaput D.L."/>
            <person name="Haridas S."/>
            <person name="Grigoriev I.V."/>
            <person name="Santelli C.M."/>
            <person name="Hansel C.M."/>
        </authorList>
    </citation>
    <scope>NUCLEOTIDE SEQUENCE [LARGE SCALE GENOMIC DNA]</scope>
    <source>
        <strain evidence="3 4">AP3s5-JAC2a</strain>
    </source>
</reference>
<evidence type="ECO:0000256" key="1">
    <source>
        <dbReference type="SAM" id="MobiDB-lite"/>
    </source>
</evidence>
<feature type="compositionally biased region" description="Acidic residues" evidence="1">
    <location>
        <begin position="108"/>
        <end position="124"/>
    </location>
</feature>
<feature type="region of interest" description="Disordered" evidence="1">
    <location>
        <begin position="245"/>
        <end position="309"/>
    </location>
</feature>
<feature type="domain" description="Macro" evidence="2">
    <location>
        <begin position="1236"/>
        <end position="1419"/>
    </location>
</feature>
<gene>
    <name evidence="3" type="ORF">CC84DRAFT_1259072</name>
</gene>
<accession>A0A177CG57</accession>
<dbReference type="STRING" id="1460663.A0A177CG57"/>
<dbReference type="OrthoDB" id="6133115at2759"/>
<evidence type="ECO:0000259" key="2">
    <source>
        <dbReference type="PROSITE" id="PS51154"/>
    </source>
</evidence>
<dbReference type="SUPFAM" id="SSF52949">
    <property type="entry name" value="Macro domain-like"/>
    <property type="match status" value="2"/>
</dbReference>
<dbReference type="GeneID" id="28768365"/>
<dbReference type="PANTHER" id="PTHR11106">
    <property type="entry name" value="GANGLIOSIDE INDUCED DIFFERENTIATION ASSOCIATED PROTEIN 2-RELATED"/>
    <property type="match status" value="1"/>
</dbReference>
<dbReference type="InParanoid" id="A0A177CG57"/>
<proteinExistence type="predicted"/>
<dbReference type="PROSITE" id="PS51154">
    <property type="entry name" value="MACRO"/>
    <property type="match status" value="2"/>
</dbReference>
<sequence>MSAIRVGAAINVREFQSLLNSLGALQGHAIDFEALQDELGRFRVWSGNLGVLQKGHSSLDYRLRDAPLLSNEVLKLLNELEENLHAAHEIVTGVRLPYEQQSRPAGSEGDDGDDPFFSEDEDDKSDPGAPKTELRMRFQEVVDIIDHLYKISVRIRAPTVHTRSLKAASYQPKDPETGVDILSQYAIFDRFHTQELVRHLRVPYVSAREPTEENDDLVDRLARAVTLRRRQFKYWRRHRDKLGISTIQEEPQAPAAIQRPEAPHRHDTLEAQPGTPGLDALPKQAPSQKTGKSLLSGTEATHHHQSLDDIVDSKSVTSYAVTVKDLSGKGIDLPPPPKAADGNKDFECPYCFIICPARYGKGRPWRTHVLQDLQPYVCTYPECQAPDQLFRSRRDWVEHESGHRKAWRCPEHSEAVYRSHSGLEEHLRTHHGESVPEGQVSSIVKVGETSTLDLRQECPICYASVEIEGMGTLNNHIANHLERIAAFSLPIDMDDDSDGGSSQASRGGTESSAIPTASRSSDSDYSGYSNEEEITSDLFLDADVTFGHVATDQQPKSPARAPGLLSESLIRALPDDSGHRMKLLFSSQKDDRQDAEEDQETGDSFNESDTAVEEHMAEREVFRKYLLSLEGAQSVRFYTRYGSWNGNINFRNGDAAVRAMQTFDKERYPRVQLRQKDAKKETLKFTALNQNWTKAARVSPLYAQEPDANGLFHCPGKEWSDCDHKPTTLKTVYDSYVDFHLRKSWNNSESKEVAFDPDVTVVQTSPSYSQSSGSQQSSTHSDVRDVGEISPILDVADIPSIRALYRSSKLAPRDDPNYPPNDDYNGIISFCYYDITRLKVDAIVNSSNRGLAPSRADWTLNSIIHKAAGPGLGEECSRIDRLKVSQSVLTGGYNLPCTHVIHVARPHYSNSKGMGEYNLLTEGYRSALRLAMKKDLKSIAFCCLGTGGIGFPARIAARIALQEVREFLDAHPRHSFEHIVFCVFTEDDLHAYTTFFSKFFPPTREDLDTAVSDEGNKDTARLSALIQEVYTQVKLINQDIKTFNAEATNMPQRLVQQLSSIAVLLETFKEITSGAETERLIARVMQYIELLCSVMNAICGNLMEMIELAKAKENLGMPSHKILWDDYNDHMYTYQGLTIVELVDITQEFAKHVNDVLDRDVPIPHEMKTIRTRLSAWLTKQTGQGPQNTHDHFEEVMLTREYQRDVPISIRTDIVKLHQVPTLARLYEQGILPANEAPATPSARFNGIVCLTKEDITKIEVDILVSSTDTGFSGIGRLDRTVFLGGGLELQQECAKHVPCKEGEVVLTGGYALPAKHILHAIPPAIYRTDTLQVLRDIYRKILYMARNLKVTSIAIPTLGTGMLNYPRRDSAAIALREIKEFLAFQELNEQSSSIEKIVLVVFSPNDEFVYSSLLPAYFPPVNLSVNDPENIRSSPKPIRQESRGLLTTLGEQIRKFGPGKQSTSNTRPLEPTEEDMLIVFESHAQGCPTCRNIPKLYSEGRDLCDDGYRFAAQILRHLHMRTDQSVYQLRTVEDFPQAVEIPDVFPLSLELLHTVEKSFRDPTRDRPFVSNQPSLGLKGRILEYAVYNIEVTVSSQPHFQQAFDRIYIWSDPASGLQHFEAPVPTLHLTRGAILIRQGSDDNVSKPPIRLVLSPRSVINLPSGTEIAVVDGPIEDHDSVYDFRTRFTLGLRSQSDCKMLLTRIKHAAENVPTSAAQEEFGLALPQNQAQKAFAKVYQWSQATESWEPFDAELSEASLSVRPGSLEILQRASKFTWRLKLTSYSIIKEQAHVDIMIDRVTTAGDSDTGLGHWKRIMLRCRSQTERDALLECLQRAADSSGRPPTPSQPATPTQDTSENQFRFDEEMKAPMHWENAYQDHSAPVRDNPFKVLVPGIPPDSRQPEILGDFDVQSFLAADSMSVTDQPHVSLNEAINTVLDDGGFAKGPVGQSTTSQNRRLSDVAETKATYGPDLVSKAKARASAATEETEFARASGLTLLEHRILAYIEWLPQSRDAGVPEQDLVAELGESSVNLVDAIEHLRSLNLIEIVPSRERRWATTTVAKTRLRLNQRLQTVLPRNDPHRSSATPETSTESHEPAAEELLHKSSSTTVAEPKEPVDASQSSTQTTSALSDPLARLIDPKLIPLEELNIEAYFDHEVMHSTQIDKRLVYEEVLVKAGLPPTERKGWWYVDRVLTKEEVQELHEETRRTHRFTPLEHRWE</sequence>
<feature type="compositionally biased region" description="Polar residues" evidence="1">
    <location>
        <begin position="285"/>
        <end position="299"/>
    </location>
</feature>
<dbReference type="InterPro" id="IPR043472">
    <property type="entry name" value="Macro_dom-like"/>
</dbReference>
<dbReference type="Gene3D" id="3.40.220.10">
    <property type="entry name" value="Leucine Aminopeptidase, subunit E, domain 1"/>
    <property type="match status" value="2"/>
</dbReference>
<dbReference type="Pfam" id="PF01661">
    <property type="entry name" value="Macro"/>
    <property type="match status" value="2"/>
</dbReference>
<dbReference type="Pfam" id="PF26118">
    <property type="entry name" value="DUF8035"/>
    <property type="match status" value="1"/>
</dbReference>
<name>A0A177CG57_9PLEO</name>
<evidence type="ECO:0000313" key="4">
    <source>
        <dbReference type="Proteomes" id="UP000077069"/>
    </source>
</evidence>
<feature type="region of interest" description="Disordered" evidence="1">
    <location>
        <begin position="494"/>
        <end position="530"/>
    </location>
</feature>
<feature type="region of interest" description="Disordered" evidence="1">
    <location>
        <begin position="764"/>
        <end position="784"/>
    </location>
</feature>
<feature type="region of interest" description="Disordered" evidence="1">
    <location>
        <begin position="97"/>
        <end position="132"/>
    </location>
</feature>
<dbReference type="EMBL" id="KV441552">
    <property type="protein sequence ID" value="OAG05677.1"/>
    <property type="molecule type" value="Genomic_DNA"/>
</dbReference>
<feature type="compositionally biased region" description="Basic and acidic residues" evidence="1">
    <location>
        <begin position="2092"/>
        <end position="2104"/>
    </location>
</feature>
<dbReference type="InterPro" id="IPR058348">
    <property type="entry name" value="DUF8035"/>
</dbReference>
<feature type="region of interest" description="Disordered" evidence="1">
    <location>
        <begin position="586"/>
        <end position="610"/>
    </location>
</feature>
<dbReference type="SMART" id="SM00506">
    <property type="entry name" value="A1pp"/>
    <property type="match status" value="2"/>
</dbReference>